<evidence type="ECO:0000313" key="3">
    <source>
        <dbReference type="Proteomes" id="UP000468928"/>
    </source>
</evidence>
<evidence type="ECO:0000313" key="1">
    <source>
        <dbReference type="EMBL" id="NEW46774.1"/>
    </source>
</evidence>
<dbReference type="AlphaFoldDB" id="A0A6P1DC85"/>
<dbReference type="EMBL" id="JAAGUX010000011">
    <property type="protein sequence ID" value="NEW55832.1"/>
    <property type="molecule type" value="Genomic_DNA"/>
</dbReference>
<name>A0A6P1DC85_9NOCA</name>
<keyword evidence="4" id="KW-1185">Reference proteome</keyword>
<evidence type="ECO:0000313" key="2">
    <source>
        <dbReference type="EMBL" id="NEW55832.1"/>
    </source>
</evidence>
<dbReference type="Proteomes" id="UP000468928">
    <property type="component" value="Unassembled WGS sequence"/>
</dbReference>
<reference evidence="3 4" key="1">
    <citation type="submission" date="2020-01" db="EMBL/GenBank/DDBJ databases">
        <title>Genetics and antimicrobial susceptibilities of Nocardia species isolated from the soil; a comparison with species isolated from humans.</title>
        <authorList>
            <person name="Carrasco G."/>
            <person name="Monzon S."/>
            <person name="Sansegundo M."/>
            <person name="Garcia E."/>
            <person name="Garrido N."/>
            <person name="Medina M.J."/>
            <person name="Villalon P."/>
            <person name="Ramirez-Arocha A.C."/>
            <person name="Jimenez P."/>
            <person name="Cuesta I."/>
            <person name="Valdezate S."/>
        </authorList>
    </citation>
    <scope>NUCLEOTIDE SEQUENCE [LARGE SCALE GENOMIC DNA]</scope>
    <source>
        <strain evidence="1 3">CNM20110639</strain>
        <strain evidence="2 4">CNM20110649</strain>
    </source>
</reference>
<dbReference type="RefSeq" id="WP_163825392.1">
    <property type="nucleotide sequence ID" value="NZ_JAAGUX010000011.1"/>
</dbReference>
<evidence type="ECO:0000313" key="4">
    <source>
        <dbReference type="Proteomes" id="UP000470876"/>
    </source>
</evidence>
<protein>
    <submittedName>
        <fullName evidence="1">Uncharacterized protein</fullName>
    </submittedName>
</protein>
<dbReference type="EMBL" id="JAAGUZ010000059">
    <property type="protein sequence ID" value="NEW46774.1"/>
    <property type="molecule type" value="Genomic_DNA"/>
</dbReference>
<dbReference type="Proteomes" id="UP000470876">
    <property type="component" value="Unassembled WGS sequence"/>
</dbReference>
<comment type="caution">
    <text evidence="1">The sequence shown here is derived from an EMBL/GenBank/DDBJ whole genome shotgun (WGS) entry which is preliminary data.</text>
</comment>
<gene>
    <name evidence="1" type="ORF">GV789_20305</name>
    <name evidence="2" type="ORF">GV794_09220</name>
</gene>
<organism evidence="1 3">
    <name type="scientific">Nocardia cyriacigeorgica</name>
    <dbReference type="NCBI Taxonomy" id="135487"/>
    <lineage>
        <taxon>Bacteria</taxon>
        <taxon>Bacillati</taxon>
        <taxon>Actinomycetota</taxon>
        <taxon>Actinomycetes</taxon>
        <taxon>Mycobacteriales</taxon>
        <taxon>Nocardiaceae</taxon>
        <taxon>Nocardia</taxon>
    </lineage>
</organism>
<proteinExistence type="predicted"/>
<accession>A0A6P1DC85</accession>
<sequence length="106" mass="11709">MKAVVYLNASYCEDRRQGYEMEARAFAAKQGYSVARTVVEAKNDALPWLLLKAKQLQVTAIVTPSIDHIGARAQDVLDRCDLLIVYPSGFLPHGTRLAIPAHASRP</sequence>